<evidence type="ECO:0000313" key="11">
    <source>
        <dbReference type="Proteomes" id="UP001319200"/>
    </source>
</evidence>
<dbReference type="CDD" id="cd00383">
    <property type="entry name" value="trans_reg_C"/>
    <property type="match status" value="1"/>
</dbReference>
<feature type="modified residue" description="4-aspartylphosphate" evidence="6">
    <location>
        <position position="51"/>
    </location>
</feature>
<dbReference type="AlphaFoldDB" id="A0AAP2GML1"/>
<protein>
    <submittedName>
        <fullName evidence="10">Response regulator transcription factor</fullName>
    </submittedName>
</protein>
<dbReference type="GO" id="GO:0032993">
    <property type="term" value="C:protein-DNA complex"/>
    <property type="evidence" value="ECO:0007669"/>
    <property type="project" value="TreeGrafter"/>
</dbReference>
<dbReference type="FunFam" id="3.40.50.2300:FF:000001">
    <property type="entry name" value="DNA-binding response regulator PhoB"/>
    <property type="match status" value="1"/>
</dbReference>
<dbReference type="InterPro" id="IPR011006">
    <property type="entry name" value="CheY-like_superfamily"/>
</dbReference>
<dbReference type="Gene3D" id="3.40.50.2300">
    <property type="match status" value="1"/>
</dbReference>
<keyword evidence="4 7" id="KW-0238">DNA-binding</keyword>
<feature type="domain" description="Response regulatory" evidence="8">
    <location>
        <begin position="2"/>
        <end position="116"/>
    </location>
</feature>
<dbReference type="Proteomes" id="UP001319200">
    <property type="component" value="Unassembled WGS sequence"/>
</dbReference>
<feature type="DNA-binding region" description="OmpR/PhoB-type" evidence="7">
    <location>
        <begin position="135"/>
        <end position="233"/>
    </location>
</feature>
<evidence type="ECO:0000259" key="8">
    <source>
        <dbReference type="PROSITE" id="PS50110"/>
    </source>
</evidence>
<evidence type="ECO:0000256" key="5">
    <source>
        <dbReference type="ARBA" id="ARBA00023163"/>
    </source>
</evidence>
<keyword evidence="2" id="KW-0902">Two-component regulatory system</keyword>
<dbReference type="SUPFAM" id="SSF52172">
    <property type="entry name" value="CheY-like"/>
    <property type="match status" value="1"/>
</dbReference>
<dbReference type="FunFam" id="1.10.10.10:FF:000005">
    <property type="entry name" value="Two-component system response regulator"/>
    <property type="match status" value="1"/>
</dbReference>
<evidence type="ECO:0000256" key="1">
    <source>
        <dbReference type="ARBA" id="ARBA00022553"/>
    </source>
</evidence>
<keyword evidence="3" id="KW-0805">Transcription regulation</keyword>
<name>A0AAP2GML1_9BACT</name>
<comment type="caution">
    <text evidence="10">The sequence shown here is derived from an EMBL/GenBank/DDBJ whole genome shotgun (WGS) entry which is preliminary data.</text>
</comment>
<dbReference type="RefSeq" id="WP_254170090.1">
    <property type="nucleotide sequence ID" value="NZ_JAHESF010000070.1"/>
</dbReference>
<dbReference type="GO" id="GO:0006355">
    <property type="term" value="P:regulation of DNA-templated transcription"/>
    <property type="evidence" value="ECO:0007669"/>
    <property type="project" value="InterPro"/>
</dbReference>
<reference evidence="10 11" key="1">
    <citation type="submission" date="2021-05" db="EMBL/GenBank/DDBJ databases">
        <title>A Polyphasic approach of four new species of the genus Ohtaekwangia: Ohtaekwangia histidinii sp. nov., Ohtaekwangia cretensis sp. nov., Ohtaekwangia indiensis sp. nov., Ohtaekwangia reichenbachii sp. nov. from diverse environment.</title>
        <authorList>
            <person name="Octaviana S."/>
        </authorList>
    </citation>
    <scope>NUCLEOTIDE SEQUENCE [LARGE SCALE GENOMIC DNA]</scope>
    <source>
        <strain evidence="10 11">PWU4</strain>
    </source>
</reference>
<feature type="domain" description="OmpR/PhoB-type" evidence="9">
    <location>
        <begin position="135"/>
        <end position="233"/>
    </location>
</feature>
<dbReference type="InterPro" id="IPR016032">
    <property type="entry name" value="Sig_transdc_resp-reg_C-effctor"/>
</dbReference>
<dbReference type="GO" id="GO:0000976">
    <property type="term" value="F:transcription cis-regulatory region binding"/>
    <property type="evidence" value="ECO:0007669"/>
    <property type="project" value="TreeGrafter"/>
</dbReference>
<keyword evidence="11" id="KW-1185">Reference proteome</keyword>
<evidence type="ECO:0000256" key="6">
    <source>
        <dbReference type="PROSITE-ProRule" id="PRU00169"/>
    </source>
</evidence>
<evidence type="ECO:0000256" key="2">
    <source>
        <dbReference type="ARBA" id="ARBA00023012"/>
    </source>
</evidence>
<evidence type="ECO:0000256" key="3">
    <source>
        <dbReference type="ARBA" id="ARBA00023015"/>
    </source>
</evidence>
<keyword evidence="5" id="KW-0804">Transcription</keyword>
<dbReference type="PANTHER" id="PTHR48111:SF22">
    <property type="entry name" value="REGULATOR OF RPOS"/>
    <property type="match status" value="1"/>
</dbReference>
<dbReference type="InterPro" id="IPR001789">
    <property type="entry name" value="Sig_transdc_resp-reg_receiver"/>
</dbReference>
<dbReference type="Gene3D" id="1.10.10.10">
    <property type="entry name" value="Winged helix-like DNA-binding domain superfamily/Winged helix DNA-binding domain"/>
    <property type="match status" value="1"/>
</dbReference>
<evidence type="ECO:0000256" key="7">
    <source>
        <dbReference type="PROSITE-ProRule" id="PRU01091"/>
    </source>
</evidence>
<dbReference type="InterPro" id="IPR001867">
    <property type="entry name" value="OmpR/PhoB-type_DNA-bd"/>
</dbReference>
<dbReference type="GO" id="GO:0005829">
    <property type="term" value="C:cytosol"/>
    <property type="evidence" value="ECO:0007669"/>
    <property type="project" value="TreeGrafter"/>
</dbReference>
<evidence type="ECO:0000313" key="10">
    <source>
        <dbReference type="EMBL" id="MBT1701409.1"/>
    </source>
</evidence>
<dbReference type="PROSITE" id="PS50110">
    <property type="entry name" value="RESPONSE_REGULATORY"/>
    <property type="match status" value="1"/>
</dbReference>
<dbReference type="SUPFAM" id="SSF46894">
    <property type="entry name" value="C-terminal effector domain of the bipartite response regulators"/>
    <property type="match status" value="1"/>
</dbReference>
<keyword evidence="1 6" id="KW-0597">Phosphoprotein</keyword>
<evidence type="ECO:0000259" key="9">
    <source>
        <dbReference type="PROSITE" id="PS51755"/>
    </source>
</evidence>
<dbReference type="InterPro" id="IPR039420">
    <property type="entry name" value="WalR-like"/>
</dbReference>
<evidence type="ECO:0000256" key="4">
    <source>
        <dbReference type="ARBA" id="ARBA00023125"/>
    </source>
</evidence>
<gene>
    <name evidence="10" type="ORF">KK083_31235</name>
</gene>
<dbReference type="Pfam" id="PF00072">
    <property type="entry name" value="Response_reg"/>
    <property type="match status" value="1"/>
</dbReference>
<dbReference type="Pfam" id="PF00486">
    <property type="entry name" value="Trans_reg_C"/>
    <property type="match status" value="1"/>
</dbReference>
<dbReference type="CDD" id="cd19935">
    <property type="entry name" value="REC_OmpR_CusR-like"/>
    <property type="match status" value="1"/>
</dbReference>
<sequence>MKILVVEDEQKVAEVLKRGLSEAGYEVELAFDGQAGLRMATAEPYDLVLLDINLPGMNGLELCKRLRETDEITPVLMLTALSMSDDIVAGFEAGADDYLPKPFRFNELYARVKALTKRKKIIFDLAAREVNKNASDIFRLADLQIDFDAREVKRGGKTIQLTAKEYALLEYLARNTGKVRSRLEIAEAVWGLDFETGTNFIDVYISYLRNKIDKPFNVKLIQTITGFGYVLKLPES</sequence>
<proteinExistence type="predicted"/>
<dbReference type="SMART" id="SM00862">
    <property type="entry name" value="Trans_reg_C"/>
    <property type="match status" value="1"/>
</dbReference>
<organism evidence="10 11">
    <name type="scientific">Chryseosolibacter histidini</name>
    <dbReference type="NCBI Taxonomy" id="2782349"/>
    <lineage>
        <taxon>Bacteria</taxon>
        <taxon>Pseudomonadati</taxon>
        <taxon>Bacteroidota</taxon>
        <taxon>Cytophagia</taxon>
        <taxon>Cytophagales</taxon>
        <taxon>Chryseotaleaceae</taxon>
        <taxon>Chryseosolibacter</taxon>
    </lineage>
</organism>
<dbReference type="InterPro" id="IPR036388">
    <property type="entry name" value="WH-like_DNA-bd_sf"/>
</dbReference>
<dbReference type="EMBL" id="JAHESF010000070">
    <property type="protein sequence ID" value="MBT1701409.1"/>
    <property type="molecule type" value="Genomic_DNA"/>
</dbReference>
<dbReference type="GO" id="GO:0000156">
    <property type="term" value="F:phosphorelay response regulator activity"/>
    <property type="evidence" value="ECO:0007669"/>
    <property type="project" value="TreeGrafter"/>
</dbReference>
<dbReference type="SMART" id="SM00448">
    <property type="entry name" value="REC"/>
    <property type="match status" value="1"/>
</dbReference>
<dbReference type="PANTHER" id="PTHR48111">
    <property type="entry name" value="REGULATOR OF RPOS"/>
    <property type="match status" value="1"/>
</dbReference>
<dbReference type="PROSITE" id="PS51755">
    <property type="entry name" value="OMPR_PHOB"/>
    <property type="match status" value="1"/>
</dbReference>
<accession>A0AAP2GML1</accession>